<evidence type="ECO:0000313" key="1">
    <source>
        <dbReference type="EMBL" id="GAA4639351.1"/>
    </source>
</evidence>
<dbReference type="Gene3D" id="3.30.450.40">
    <property type="match status" value="1"/>
</dbReference>
<gene>
    <name evidence="1" type="ORF">GCM10023196_100620</name>
</gene>
<dbReference type="Proteomes" id="UP001501442">
    <property type="component" value="Unassembled WGS sequence"/>
</dbReference>
<protein>
    <recommendedName>
        <fullName evidence="3">IclR-ED domain-containing protein</fullName>
    </recommendedName>
</protein>
<dbReference type="EMBL" id="BAABHK010000027">
    <property type="protein sequence ID" value="GAA4639351.1"/>
    <property type="molecule type" value="Genomic_DNA"/>
</dbReference>
<organism evidence="1 2">
    <name type="scientific">Actinoallomurus vinaceus</name>
    <dbReference type="NCBI Taxonomy" id="1080074"/>
    <lineage>
        <taxon>Bacteria</taxon>
        <taxon>Bacillati</taxon>
        <taxon>Actinomycetota</taxon>
        <taxon>Actinomycetes</taxon>
        <taxon>Streptosporangiales</taxon>
        <taxon>Thermomonosporaceae</taxon>
        <taxon>Actinoallomurus</taxon>
    </lineage>
</organism>
<keyword evidence="2" id="KW-1185">Reference proteome</keyword>
<sequence length="52" mass="5192">MTLGAVSVATPILGLDGRVRAALGIVAHARAAVDRLASAVRAAALGIARWAN</sequence>
<accession>A0ABP8UV88</accession>
<dbReference type="SUPFAM" id="SSF55781">
    <property type="entry name" value="GAF domain-like"/>
    <property type="match status" value="1"/>
</dbReference>
<dbReference type="InterPro" id="IPR029016">
    <property type="entry name" value="GAF-like_dom_sf"/>
</dbReference>
<reference evidence="2" key="1">
    <citation type="journal article" date="2019" name="Int. J. Syst. Evol. Microbiol.">
        <title>The Global Catalogue of Microorganisms (GCM) 10K type strain sequencing project: providing services to taxonomists for standard genome sequencing and annotation.</title>
        <authorList>
            <consortium name="The Broad Institute Genomics Platform"/>
            <consortium name="The Broad Institute Genome Sequencing Center for Infectious Disease"/>
            <person name="Wu L."/>
            <person name="Ma J."/>
        </authorList>
    </citation>
    <scope>NUCLEOTIDE SEQUENCE [LARGE SCALE GENOMIC DNA]</scope>
    <source>
        <strain evidence="2">JCM 17939</strain>
    </source>
</reference>
<proteinExistence type="predicted"/>
<comment type="caution">
    <text evidence="1">The sequence shown here is derived from an EMBL/GenBank/DDBJ whole genome shotgun (WGS) entry which is preliminary data.</text>
</comment>
<name>A0ABP8UV88_9ACTN</name>
<dbReference type="RefSeq" id="WP_425551338.1">
    <property type="nucleotide sequence ID" value="NZ_BAABHK010000027.1"/>
</dbReference>
<evidence type="ECO:0000313" key="2">
    <source>
        <dbReference type="Proteomes" id="UP001501442"/>
    </source>
</evidence>
<evidence type="ECO:0008006" key="3">
    <source>
        <dbReference type="Google" id="ProtNLM"/>
    </source>
</evidence>